<evidence type="ECO:0000313" key="2">
    <source>
        <dbReference type="Proteomes" id="UP000186228"/>
    </source>
</evidence>
<organism evidence="1 2">
    <name type="scientific">Rhizobium hainanense</name>
    <dbReference type="NCBI Taxonomy" id="52131"/>
    <lineage>
        <taxon>Bacteria</taxon>
        <taxon>Pseudomonadati</taxon>
        <taxon>Pseudomonadota</taxon>
        <taxon>Alphaproteobacteria</taxon>
        <taxon>Hyphomicrobiales</taxon>
        <taxon>Rhizobiaceae</taxon>
        <taxon>Rhizobium/Agrobacterium group</taxon>
        <taxon>Rhizobium</taxon>
    </lineage>
</organism>
<gene>
    <name evidence="1" type="ORF">GA0061100_101510</name>
</gene>
<dbReference type="AlphaFoldDB" id="A0A1C3U283"/>
<protein>
    <submittedName>
        <fullName evidence="1">Uncharacterized protein</fullName>
    </submittedName>
</protein>
<reference evidence="2" key="1">
    <citation type="submission" date="2016-08" db="EMBL/GenBank/DDBJ databases">
        <authorList>
            <person name="Varghese N."/>
            <person name="Submissions Spin"/>
        </authorList>
    </citation>
    <scope>NUCLEOTIDE SEQUENCE [LARGE SCALE GENOMIC DNA]</scope>
    <source>
        <strain evidence="2">CCBAU 57015</strain>
    </source>
</reference>
<dbReference type="OrthoDB" id="9938812at2"/>
<keyword evidence="2" id="KW-1185">Reference proteome</keyword>
<dbReference type="EMBL" id="FMAC01000001">
    <property type="protein sequence ID" value="SCB09512.1"/>
    <property type="molecule type" value="Genomic_DNA"/>
</dbReference>
<evidence type="ECO:0000313" key="1">
    <source>
        <dbReference type="EMBL" id="SCB09512.1"/>
    </source>
</evidence>
<proteinExistence type="predicted"/>
<sequence>MKFDQEVARKRVGLTDNIETAPYRADVTVLRIFAAAGCSKRPDPMLFLD</sequence>
<name>A0A1C3U283_9HYPH</name>
<accession>A0A1C3U283</accession>
<dbReference type="RefSeq" id="WP_159444762.1">
    <property type="nucleotide sequence ID" value="NZ_FMAC01000001.1"/>
</dbReference>
<dbReference type="Proteomes" id="UP000186228">
    <property type="component" value="Unassembled WGS sequence"/>
</dbReference>
<dbReference type="STRING" id="52131.GA0061100_101510"/>